<evidence type="ECO:0000256" key="13">
    <source>
        <dbReference type="SAM" id="Phobius"/>
    </source>
</evidence>
<dbReference type="Gene3D" id="1.10.4030.10">
    <property type="entry name" value="Porin chaperone SurA, peptide-binding domain"/>
    <property type="match status" value="1"/>
</dbReference>
<accession>A0A4T0UXJ2</accession>
<evidence type="ECO:0000256" key="11">
    <source>
        <dbReference type="ARBA" id="ARBA00042775"/>
    </source>
</evidence>
<evidence type="ECO:0000256" key="6">
    <source>
        <dbReference type="ARBA" id="ARBA00023136"/>
    </source>
</evidence>
<dbReference type="SUPFAM" id="SSF109998">
    <property type="entry name" value="Triger factor/SurA peptide-binding domain-like"/>
    <property type="match status" value="1"/>
</dbReference>
<keyword evidence="3" id="KW-0997">Cell inner membrane</keyword>
<evidence type="ECO:0000256" key="8">
    <source>
        <dbReference type="ARBA" id="ARBA00023235"/>
    </source>
</evidence>
<dbReference type="PANTHER" id="PTHR47529">
    <property type="entry name" value="PEPTIDYL-PROLYL CIS-TRANS ISOMERASE D"/>
    <property type="match status" value="1"/>
</dbReference>
<dbReference type="PROSITE" id="PS50198">
    <property type="entry name" value="PPIC_PPIASE_2"/>
    <property type="match status" value="1"/>
</dbReference>
<dbReference type="Pfam" id="PF00639">
    <property type="entry name" value="Rotamase"/>
    <property type="match status" value="1"/>
</dbReference>
<dbReference type="GO" id="GO:0005886">
    <property type="term" value="C:plasma membrane"/>
    <property type="evidence" value="ECO:0007669"/>
    <property type="project" value="UniProtKB-SubCell"/>
</dbReference>
<evidence type="ECO:0000256" key="7">
    <source>
        <dbReference type="ARBA" id="ARBA00023186"/>
    </source>
</evidence>
<keyword evidence="5 13" id="KW-1133">Transmembrane helix</keyword>
<dbReference type="AlphaFoldDB" id="A0A4T0UXJ2"/>
<protein>
    <recommendedName>
        <fullName evidence="10">Periplasmic chaperone PpiD</fullName>
    </recommendedName>
    <alternativeName>
        <fullName evidence="11">Periplasmic folding chaperone</fullName>
    </alternativeName>
</protein>
<dbReference type="PANTHER" id="PTHR47529:SF1">
    <property type="entry name" value="PERIPLASMIC CHAPERONE PPID"/>
    <property type="match status" value="1"/>
</dbReference>
<evidence type="ECO:0000313" key="16">
    <source>
        <dbReference type="Proteomes" id="UP000308891"/>
    </source>
</evidence>
<dbReference type="OrthoDB" id="9812372at2"/>
<keyword evidence="2" id="KW-1003">Cell membrane</keyword>
<dbReference type="InterPro" id="IPR000297">
    <property type="entry name" value="PPIase_PpiC"/>
</dbReference>
<organism evidence="15 16">
    <name type="scientific">Crenobacter intestini</name>
    <dbReference type="NCBI Taxonomy" id="2563443"/>
    <lineage>
        <taxon>Bacteria</taxon>
        <taxon>Pseudomonadati</taxon>
        <taxon>Pseudomonadota</taxon>
        <taxon>Betaproteobacteria</taxon>
        <taxon>Neisseriales</taxon>
        <taxon>Neisseriaceae</taxon>
        <taxon>Crenobacter</taxon>
    </lineage>
</organism>
<dbReference type="PROSITE" id="PS01096">
    <property type="entry name" value="PPIC_PPIASE_1"/>
    <property type="match status" value="1"/>
</dbReference>
<evidence type="ECO:0000256" key="10">
    <source>
        <dbReference type="ARBA" id="ARBA00040743"/>
    </source>
</evidence>
<dbReference type="InterPro" id="IPR027304">
    <property type="entry name" value="Trigger_fact/SurA_dom_sf"/>
</dbReference>
<name>A0A4T0UXJ2_9NEIS</name>
<comment type="caution">
    <text evidence="15">The sequence shown here is derived from an EMBL/GenBank/DDBJ whole genome shotgun (WGS) entry which is preliminary data.</text>
</comment>
<dbReference type="Proteomes" id="UP000308891">
    <property type="component" value="Unassembled WGS sequence"/>
</dbReference>
<dbReference type="RefSeq" id="WP_136552300.1">
    <property type="nucleotide sequence ID" value="NZ_STGJ01000006.1"/>
</dbReference>
<keyword evidence="8 12" id="KW-0413">Isomerase</keyword>
<evidence type="ECO:0000256" key="2">
    <source>
        <dbReference type="ARBA" id="ARBA00022475"/>
    </source>
</evidence>
<dbReference type="Pfam" id="PF13624">
    <property type="entry name" value="SurA_N_3"/>
    <property type="match status" value="1"/>
</dbReference>
<comment type="similarity">
    <text evidence="9">Belongs to the PpiD chaperone family.</text>
</comment>
<dbReference type="InterPro" id="IPR046357">
    <property type="entry name" value="PPIase_dom_sf"/>
</dbReference>
<reference evidence="15 16" key="1">
    <citation type="submission" date="2019-04" db="EMBL/GenBank/DDBJ databases">
        <title>Crenobacter sp. nov.</title>
        <authorList>
            <person name="Shi S."/>
        </authorList>
    </citation>
    <scope>NUCLEOTIDE SEQUENCE [LARGE SCALE GENOMIC DNA]</scope>
    <source>
        <strain evidence="15 16">GY 70310</strain>
    </source>
</reference>
<proteinExistence type="inferred from homology"/>
<dbReference type="InterPro" id="IPR023058">
    <property type="entry name" value="PPIase_PpiC_CS"/>
</dbReference>
<dbReference type="InterPro" id="IPR052029">
    <property type="entry name" value="PpiD_chaperone"/>
</dbReference>
<evidence type="ECO:0000313" key="15">
    <source>
        <dbReference type="EMBL" id="TIC83728.1"/>
    </source>
</evidence>
<keyword evidence="7" id="KW-0143">Chaperone</keyword>
<keyword evidence="16" id="KW-1185">Reference proteome</keyword>
<evidence type="ECO:0000256" key="9">
    <source>
        <dbReference type="ARBA" id="ARBA00038408"/>
    </source>
</evidence>
<evidence type="ECO:0000259" key="14">
    <source>
        <dbReference type="PROSITE" id="PS50198"/>
    </source>
</evidence>
<sequence length="608" mass="65237">MFDFVHNNKFAIKIILGAVALTFVGFGVGSYSTVTDDPYLAKVGERKVVKADLDRVLEGQNANAATRQAALESLIRQNLVLADAEAADLAVGGAELRRVIASIPAFQQDGKFSPERYKEFLANRYMSPEGFEAQVRQDVMLQSQLLPYTGSHFVAKTVAQRMAALLGETRDVQALVIRPQAFLAEVKVSDAAIKAFYEANKARFRTPEQVKLDYIVLSQQAMAGKQKVDEAAVRKYYEAHKAELGGEERRVAHILLTVDSAAGADAKAKVKAQAEALLKEIQANPARFAELAKARSQDPGSAANGGDLGYFGRGAMVKPFEDAAFALDKGQISTLVETQFGYHILKLEDVKAPSFDALRPQIEAQLARQQSTAAFRAEADKLGELAYQQGGSLEPASKALGLTIEQSGWVSREAPGQGVLANPKLLEAAFSDDVLKGKHNSEPVDVGDNTLVVVRVNAHKPAAAQPLSEVSDAIRAELAQKEAVKLARAKGEALLAELKAGKGDVAAAWGQMVPVSRKSPQGLPMADVRAIFAAPAKTLPAYAGLEREGGDYVLYRVDKVEPAAAASPQEVAQLSAVVSELSSNALVSGYLQGLRQKYPVMLSQQPTE</sequence>
<evidence type="ECO:0000256" key="4">
    <source>
        <dbReference type="ARBA" id="ARBA00022692"/>
    </source>
</evidence>
<dbReference type="SUPFAM" id="SSF54534">
    <property type="entry name" value="FKBP-like"/>
    <property type="match status" value="1"/>
</dbReference>
<dbReference type="EMBL" id="STGJ01000006">
    <property type="protein sequence ID" value="TIC83728.1"/>
    <property type="molecule type" value="Genomic_DNA"/>
</dbReference>
<feature type="domain" description="PpiC" evidence="14">
    <location>
        <begin position="246"/>
        <end position="349"/>
    </location>
</feature>
<evidence type="ECO:0000256" key="1">
    <source>
        <dbReference type="ARBA" id="ARBA00004382"/>
    </source>
</evidence>
<keyword evidence="4 13" id="KW-0812">Transmembrane</keyword>
<dbReference type="Gene3D" id="3.10.50.40">
    <property type="match status" value="1"/>
</dbReference>
<keyword evidence="6 13" id="KW-0472">Membrane</keyword>
<dbReference type="Gene3D" id="6.10.140.970">
    <property type="match status" value="1"/>
</dbReference>
<evidence type="ECO:0000256" key="12">
    <source>
        <dbReference type="PROSITE-ProRule" id="PRU00278"/>
    </source>
</evidence>
<evidence type="ECO:0000256" key="3">
    <source>
        <dbReference type="ARBA" id="ARBA00022519"/>
    </source>
</evidence>
<gene>
    <name evidence="15" type="ORF">E5K04_06830</name>
</gene>
<dbReference type="GO" id="GO:0003755">
    <property type="term" value="F:peptidyl-prolyl cis-trans isomerase activity"/>
    <property type="evidence" value="ECO:0007669"/>
    <property type="project" value="UniProtKB-KW"/>
</dbReference>
<keyword evidence="12" id="KW-0697">Rotamase</keyword>
<feature type="transmembrane region" description="Helical" evidence="13">
    <location>
        <begin position="12"/>
        <end position="32"/>
    </location>
</feature>
<evidence type="ECO:0000256" key="5">
    <source>
        <dbReference type="ARBA" id="ARBA00022989"/>
    </source>
</evidence>
<comment type="subcellular location">
    <subcellularLocation>
        <location evidence="1">Cell inner membrane</location>
        <topology evidence="1">Single-pass type II membrane protein</topology>
        <orientation evidence="1">Periplasmic side</orientation>
    </subcellularLocation>
</comment>